<evidence type="ECO:0000256" key="4">
    <source>
        <dbReference type="ARBA" id="ARBA00023157"/>
    </source>
</evidence>
<keyword evidence="4" id="KW-1015">Disulfide bond</keyword>
<evidence type="ECO:0000256" key="3">
    <source>
        <dbReference type="ARBA" id="ARBA00022525"/>
    </source>
</evidence>
<proteinExistence type="inferred from homology"/>
<sequence length="128" mass="14390">RVDPPSEAFILDFSIPRFYFCQRSLALVLILCALLPLVHAFCYVKPDVTPGRTHCLDDRDKTWHAVGSTWRNSDCMDCTCDSCCSGYSTPVSFPAECKKEWDQKACEFKVVKKSNPSISCPIFAQVGK</sequence>
<reference evidence="5 6" key="1">
    <citation type="submission" date="2020-02" db="EMBL/GenBank/DDBJ databases">
        <title>Esox lucius (northern pike) genome, fEsoLuc1, primary haplotype.</title>
        <authorList>
            <person name="Myers G."/>
            <person name="Karagic N."/>
            <person name="Meyer A."/>
            <person name="Pippel M."/>
            <person name="Reichard M."/>
            <person name="Winkler S."/>
            <person name="Tracey A."/>
            <person name="Sims Y."/>
            <person name="Howe K."/>
            <person name="Rhie A."/>
            <person name="Formenti G."/>
            <person name="Durbin R."/>
            <person name="Fedrigo O."/>
            <person name="Jarvis E.D."/>
        </authorList>
    </citation>
    <scope>NUCLEOTIDE SEQUENCE [LARGE SCALE GENOMIC DNA]</scope>
</reference>
<evidence type="ECO:0000256" key="1">
    <source>
        <dbReference type="ARBA" id="ARBA00004613"/>
    </source>
</evidence>
<comment type="similarity">
    <text evidence="2">Belongs to the beta-microseminoprotein family.</text>
</comment>
<evidence type="ECO:0000313" key="5">
    <source>
        <dbReference type="Ensembl" id="ENSELUP00000082719.1"/>
    </source>
</evidence>
<dbReference type="Pfam" id="PF05825">
    <property type="entry name" value="PSP94"/>
    <property type="match status" value="1"/>
</dbReference>
<evidence type="ECO:0000313" key="6">
    <source>
        <dbReference type="Proteomes" id="UP000265140"/>
    </source>
</evidence>
<dbReference type="Proteomes" id="UP000265140">
    <property type="component" value="Chromosome 13"/>
</dbReference>
<keyword evidence="6" id="KW-1185">Reference proteome</keyword>
<dbReference type="Ensembl" id="ENSELUT00000109263.1">
    <property type="protein sequence ID" value="ENSELUP00000082719.1"/>
    <property type="gene ID" value="ENSELUG00000036722.1"/>
</dbReference>
<dbReference type="AlphaFoldDB" id="A0AAY5K0Z0"/>
<name>A0AAY5K0Z0_ESOLU</name>
<dbReference type="PANTHER" id="PTHR10500">
    <property type="entry name" value="BETA-MICROSEMINOPROTEIN"/>
    <property type="match status" value="1"/>
</dbReference>
<dbReference type="Gene3D" id="2.60.40.1900">
    <property type="entry name" value="Beta-microseminoprotein (PSP94) domain"/>
    <property type="match status" value="1"/>
</dbReference>
<keyword evidence="3" id="KW-0964">Secreted</keyword>
<comment type="subcellular location">
    <subcellularLocation>
        <location evidence="1">Secreted</location>
    </subcellularLocation>
</comment>
<dbReference type="GeneTree" id="ENSGT00980000199423"/>
<reference evidence="5" key="2">
    <citation type="submission" date="2025-08" db="UniProtKB">
        <authorList>
            <consortium name="Ensembl"/>
        </authorList>
    </citation>
    <scope>IDENTIFICATION</scope>
</reference>
<reference evidence="5" key="3">
    <citation type="submission" date="2025-09" db="UniProtKB">
        <authorList>
            <consortium name="Ensembl"/>
        </authorList>
    </citation>
    <scope>IDENTIFICATION</scope>
</reference>
<protein>
    <recommendedName>
        <fullName evidence="7">Beta-microseminoprotein</fullName>
    </recommendedName>
</protein>
<evidence type="ECO:0000256" key="2">
    <source>
        <dbReference type="ARBA" id="ARBA00010352"/>
    </source>
</evidence>
<evidence type="ECO:0008006" key="7">
    <source>
        <dbReference type="Google" id="ProtNLM"/>
    </source>
</evidence>
<dbReference type="InterPro" id="IPR008735">
    <property type="entry name" value="PSP94"/>
</dbReference>
<dbReference type="GO" id="GO:0005576">
    <property type="term" value="C:extracellular region"/>
    <property type="evidence" value="ECO:0007669"/>
    <property type="project" value="UniProtKB-SubCell"/>
</dbReference>
<accession>A0AAY5K0Z0</accession>
<organism evidence="5 6">
    <name type="scientific">Esox lucius</name>
    <name type="common">Northern pike</name>
    <dbReference type="NCBI Taxonomy" id="8010"/>
    <lineage>
        <taxon>Eukaryota</taxon>
        <taxon>Metazoa</taxon>
        <taxon>Chordata</taxon>
        <taxon>Craniata</taxon>
        <taxon>Vertebrata</taxon>
        <taxon>Euteleostomi</taxon>
        <taxon>Actinopterygii</taxon>
        <taxon>Neopterygii</taxon>
        <taxon>Teleostei</taxon>
        <taxon>Protacanthopterygii</taxon>
        <taxon>Esociformes</taxon>
        <taxon>Esocidae</taxon>
        <taxon>Esox</taxon>
    </lineage>
</organism>
<dbReference type="PANTHER" id="PTHR10500:SF7">
    <property type="entry name" value="BETA-MICROSEMINOPROTEIN"/>
    <property type="match status" value="1"/>
</dbReference>